<keyword evidence="2 5" id="KW-0812">Transmembrane</keyword>
<evidence type="ECO:0000256" key="4">
    <source>
        <dbReference type="ARBA" id="ARBA00023136"/>
    </source>
</evidence>
<dbReference type="GO" id="GO:0005783">
    <property type="term" value="C:endoplasmic reticulum"/>
    <property type="evidence" value="ECO:0007669"/>
    <property type="project" value="TreeGrafter"/>
</dbReference>
<evidence type="ECO:0000256" key="1">
    <source>
        <dbReference type="ARBA" id="ARBA00004141"/>
    </source>
</evidence>
<dbReference type="PANTHER" id="PTHR13315">
    <property type="entry name" value="METALLO PHOSPHOESTERASE RELATED"/>
    <property type="match status" value="1"/>
</dbReference>
<comment type="subcellular location">
    <subcellularLocation>
        <location evidence="1">Membrane</location>
        <topology evidence="1">Multi-pass membrane protein</topology>
    </subcellularLocation>
</comment>
<evidence type="ECO:0000313" key="8">
    <source>
        <dbReference type="Proteomes" id="UP000697127"/>
    </source>
</evidence>
<dbReference type="GO" id="GO:0016787">
    <property type="term" value="F:hydrolase activity"/>
    <property type="evidence" value="ECO:0007669"/>
    <property type="project" value="InterPro"/>
</dbReference>
<dbReference type="Gene3D" id="3.60.21.10">
    <property type="match status" value="1"/>
</dbReference>
<dbReference type="EMBL" id="PUHW01000557">
    <property type="protein sequence ID" value="KAG0686375.1"/>
    <property type="molecule type" value="Genomic_DNA"/>
</dbReference>
<proteinExistence type="predicted"/>
<keyword evidence="8" id="KW-1185">Reference proteome</keyword>
<name>A0A9P7BDT5_9ASCO</name>
<protein>
    <recommendedName>
        <fullName evidence="6">Calcineurin-like phosphoesterase domain-containing protein</fullName>
    </recommendedName>
</protein>
<dbReference type="Pfam" id="PF00149">
    <property type="entry name" value="Metallophos"/>
    <property type="match status" value="1"/>
</dbReference>
<organism evidence="7 8">
    <name type="scientific">Pichia californica</name>
    <dbReference type="NCBI Taxonomy" id="460514"/>
    <lineage>
        <taxon>Eukaryota</taxon>
        <taxon>Fungi</taxon>
        <taxon>Dikarya</taxon>
        <taxon>Ascomycota</taxon>
        <taxon>Saccharomycotina</taxon>
        <taxon>Pichiomycetes</taxon>
        <taxon>Pichiales</taxon>
        <taxon>Pichiaceae</taxon>
        <taxon>Pichia</taxon>
    </lineage>
</organism>
<evidence type="ECO:0000259" key="6">
    <source>
        <dbReference type="Pfam" id="PF00149"/>
    </source>
</evidence>
<dbReference type="PANTHER" id="PTHR13315:SF4">
    <property type="entry name" value="METALLOPHOSPHOESTERASE, ISOFORM E"/>
    <property type="match status" value="1"/>
</dbReference>
<dbReference type="SUPFAM" id="SSF56300">
    <property type="entry name" value="Metallo-dependent phosphatases"/>
    <property type="match status" value="1"/>
</dbReference>
<dbReference type="InterPro" id="IPR029052">
    <property type="entry name" value="Metallo-depent_PP-like"/>
</dbReference>
<sequence>ISNDIEYDSDISISKVLLIADPQLIDNHTYPGRISPLLKLSKFTVDNYIYKNYKSLINQLEPQTIIFLGDLLDNGRESTDEYYEGEYQRFIRIFVKPAIHKNIELITNIPGNHDIGWSNGVTHHSYNRFIEHFGHPNKIIVKGNHDLILIDDLSISNTADDEIAKPSKEFLNTLKDLKTKRTKILLSHVPLWRDPNVQTCGVFRESKKPFPISKGYQYQTVIDETESLEILRSVNAEIIFSGDDHDYCAVTHPYMDANGIKHNTLGINIKSMSMAMGIHAPAVELLTLYNKPVKLDDDWIVNGQLIKGKGEFLDYSFETCYLTKPYIDVISYVCLAVINGIWLLINCFEKKKRFVGITDNSNDHENYSNILINNINWLRFFKLASVNGIL</sequence>
<dbReference type="GO" id="GO:0016020">
    <property type="term" value="C:membrane"/>
    <property type="evidence" value="ECO:0007669"/>
    <property type="project" value="UniProtKB-SubCell"/>
</dbReference>
<evidence type="ECO:0000256" key="2">
    <source>
        <dbReference type="ARBA" id="ARBA00022692"/>
    </source>
</evidence>
<feature type="non-terminal residue" evidence="7">
    <location>
        <position position="1"/>
    </location>
</feature>
<feature type="domain" description="Calcineurin-like phosphoesterase" evidence="6">
    <location>
        <begin position="15"/>
        <end position="247"/>
    </location>
</feature>
<accession>A0A9P7BDT5</accession>
<dbReference type="GO" id="GO:0006506">
    <property type="term" value="P:GPI anchor biosynthetic process"/>
    <property type="evidence" value="ECO:0007669"/>
    <property type="project" value="InterPro"/>
</dbReference>
<feature type="transmembrane region" description="Helical" evidence="5">
    <location>
        <begin position="329"/>
        <end position="348"/>
    </location>
</feature>
<dbReference type="AlphaFoldDB" id="A0A9P7BDT5"/>
<evidence type="ECO:0000256" key="3">
    <source>
        <dbReference type="ARBA" id="ARBA00022989"/>
    </source>
</evidence>
<dbReference type="InterPro" id="IPR033308">
    <property type="entry name" value="PGAP5/Cdc1/Ted1"/>
</dbReference>
<reference evidence="7" key="1">
    <citation type="submission" date="2020-11" db="EMBL/GenBank/DDBJ databases">
        <title>Kefir isolates.</title>
        <authorList>
            <person name="Marcisauskas S."/>
            <person name="Kim Y."/>
            <person name="Blasche S."/>
        </authorList>
    </citation>
    <scope>NUCLEOTIDE SEQUENCE</scope>
    <source>
        <strain evidence="7">Olga-1</strain>
    </source>
</reference>
<dbReference type="InterPro" id="IPR004843">
    <property type="entry name" value="Calcineurin-like_PHP"/>
</dbReference>
<evidence type="ECO:0000313" key="7">
    <source>
        <dbReference type="EMBL" id="KAG0686375.1"/>
    </source>
</evidence>
<evidence type="ECO:0000256" key="5">
    <source>
        <dbReference type="SAM" id="Phobius"/>
    </source>
</evidence>
<feature type="non-terminal residue" evidence="7">
    <location>
        <position position="390"/>
    </location>
</feature>
<keyword evidence="3 5" id="KW-1133">Transmembrane helix</keyword>
<keyword evidence="4 5" id="KW-0472">Membrane</keyword>
<comment type="caution">
    <text evidence="7">The sequence shown here is derived from an EMBL/GenBank/DDBJ whole genome shotgun (WGS) entry which is preliminary data.</text>
</comment>
<dbReference type="Proteomes" id="UP000697127">
    <property type="component" value="Unassembled WGS sequence"/>
</dbReference>
<gene>
    <name evidence="7" type="ORF">C6P40_004273</name>
</gene>